<keyword evidence="1" id="KW-1133">Transmembrane helix</keyword>
<organism evidence="2 3">
    <name type="scientific">Mumia zhuanghuii</name>
    <dbReference type="NCBI Taxonomy" id="2585211"/>
    <lineage>
        <taxon>Bacteria</taxon>
        <taxon>Bacillati</taxon>
        <taxon>Actinomycetota</taxon>
        <taxon>Actinomycetes</taxon>
        <taxon>Propionibacteriales</taxon>
        <taxon>Nocardioidaceae</taxon>
        <taxon>Mumia</taxon>
    </lineage>
</organism>
<dbReference type="AlphaFoldDB" id="A0A5Q6S0B8"/>
<protein>
    <submittedName>
        <fullName evidence="2">Uncharacterized protein</fullName>
    </submittedName>
</protein>
<evidence type="ECO:0000256" key="1">
    <source>
        <dbReference type="SAM" id="Phobius"/>
    </source>
</evidence>
<feature type="transmembrane region" description="Helical" evidence="1">
    <location>
        <begin position="84"/>
        <end position="104"/>
    </location>
</feature>
<sequence>MPADVTTRARPRGTRVLLGLVGAAFVVSVIHYIDNVANYSSYPQPGPDGPPAPSAGVIAASWFVFTLCGVLGLIAFFRHRRAACAVGLGFYSISGLIGIGHYTVEGATDMVWWRQTHVVVDILVGVALLAFAVWVAVVRPAPWEPSQRS</sequence>
<feature type="transmembrane region" description="Helical" evidence="1">
    <location>
        <begin position="116"/>
        <end position="138"/>
    </location>
</feature>
<comment type="caution">
    <text evidence="2">The sequence shown here is derived from an EMBL/GenBank/DDBJ whole genome shotgun (WGS) entry which is preliminary data.</text>
</comment>
<keyword evidence="1" id="KW-0812">Transmembrane</keyword>
<proteinExistence type="predicted"/>
<dbReference type="RefSeq" id="WP_149769290.1">
    <property type="nucleotide sequence ID" value="NZ_VDFQ02000002.1"/>
</dbReference>
<evidence type="ECO:0000313" key="2">
    <source>
        <dbReference type="EMBL" id="KAA1423771.1"/>
    </source>
</evidence>
<feature type="transmembrane region" description="Helical" evidence="1">
    <location>
        <begin position="53"/>
        <end position="77"/>
    </location>
</feature>
<dbReference type="EMBL" id="VDFQ02000002">
    <property type="protein sequence ID" value="KAA1423771.1"/>
    <property type="molecule type" value="Genomic_DNA"/>
</dbReference>
<feature type="transmembrane region" description="Helical" evidence="1">
    <location>
        <begin position="16"/>
        <end position="33"/>
    </location>
</feature>
<reference evidence="2 3" key="1">
    <citation type="submission" date="2019-09" db="EMBL/GenBank/DDBJ databases">
        <title>Mumia zhuanghuii sp. nov. isolated from the intestinal contents of plateau pika (Ochotona curzoniae) in the Qinghai-Tibet plateau of China.</title>
        <authorList>
            <person name="Tian Z."/>
        </authorList>
    </citation>
    <scope>NUCLEOTIDE SEQUENCE [LARGE SCALE GENOMIC DNA]</scope>
    <source>
        <strain evidence="3">350</strain>
    </source>
</reference>
<accession>A0A5Q6S0B8</accession>
<evidence type="ECO:0000313" key="3">
    <source>
        <dbReference type="Proteomes" id="UP000307768"/>
    </source>
</evidence>
<keyword evidence="1" id="KW-0472">Membrane</keyword>
<dbReference type="Proteomes" id="UP000307768">
    <property type="component" value="Unassembled WGS sequence"/>
</dbReference>
<gene>
    <name evidence="2" type="ORF">FE697_009405</name>
</gene>
<dbReference type="OrthoDB" id="3623011at2"/>
<name>A0A5Q6S0B8_9ACTN</name>